<accession>A0AAV7ZSN7</accession>
<keyword evidence="2" id="KW-0677">Repeat</keyword>
<organism evidence="4 6">
    <name type="scientific">Anaeramoeba flamelloides</name>
    <dbReference type="NCBI Taxonomy" id="1746091"/>
    <lineage>
        <taxon>Eukaryota</taxon>
        <taxon>Metamonada</taxon>
        <taxon>Anaeramoebidae</taxon>
        <taxon>Anaeramoeba</taxon>
    </lineage>
</organism>
<reference evidence="4" key="2">
    <citation type="submission" date="2022-08" db="EMBL/GenBank/DDBJ databases">
        <title>Novel sulphate-reducing endosymbionts in the free-living metamonad Anaeramoeba.</title>
        <authorList>
            <person name="Jerlstrom-Hultqvist J."/>
            <person name="Cepicka I."/>
            <person name="Gallot-Lavallee L."/>
            <person name="Salas-Leiva D."/>
            <person name="Curtis B.A."/>
            <person name="Zahonova K."/>
            <person name="Pipaliya S."/>
            <person name="Dacks J."/>
            <person name="Roger A.J."/>
        </authorList>
    </citation>
    <scope>NUCLEOTIDE SEQUENCE</scope>
    <source>
        <strain evidence="4">Busselton2</strain>
    </source>
</reference>
<keyword evidence="7" id="KW-1185">Reference proteome</keyword>
<dbReference type="Proteomes" id="UP001150062">
    <property type="component" value="Unassembled WGS sequence"/>
</dbReference>
<dbReference type="Proteomes" id="UP001146793">
    <property type="component" value="Unassembled WGS sequence"/>
</dbReference>
<dbReference type="InterPro" id="IPR048720">
    <property type="entry name" value="PROPPIN"/>
</dbReference>
<dbReference type="EMBL" id="JANTQA010000023">
    <property type="protein sequence ID" value="KAJ3443490.1"/>
    <property type="molecule type" value="Genomic_DNA"/>
</dbReference>
<dbReference type="SUPFAM" id="SSF50978">
    <property type="entry name" value="WD40 repeat-like"/>
    <property type="match status" value="1"/>
</dbReference>
<comment type="caution">
    <text evidence="4">The sequence shown here is derived from an EMBL/GenBank/DDBJ whole genome shotgun (WGS) entry which is preliminary data.</text>
</comment>
<evidence type="ECO:0000313" key="6">
    <source>
        <dbReference type="Proteomes" id="UP001146793"/>
    </source>
</evidence>
<comment type="similarity">
    <text evidence="3">Belongs to the WD repeat PROPPIN family.</text>
</comment>
<evidence type="ECO:0000313" key="5">
    <source>
        <dbReference type="EMBL" id="KAJ6233314.1"/>
    </source>
</evidence>
<name>A0AAV7ZSN7_9EUKA</name>
<dbReference type="GO" id="GO:0005737">
    <property type="term" value="C:cytoplasm"/>
    <property type="evidence" value="ECO:0007669"/>
    <property type="project" value="UniProtKB-ARBA"/>
</dbReference>
<dbReference type="Pfam" id="PF21032">
    <property type="entry name" value="PROPPIN"/>
    <property type="match status" value="1"/>
</dbReference>
<dbReference type="Gene3D" id="2.130.10.10">
    <property type="entry name" value="YVTN repeat-like/Quinoprotein amine dehydrogenase"/>
    <property type="match status" value="1"/>
</dbReference>
<dbReference type="PANTHER" id="PTHR11227">
    <property type="entry name" value="WD-REPEAT PROTEIN INTERACTING WITH PHOSPHOINOSIDES WIPI -RELATED"/>
    <property type="match status" value="1"/>
</dbReference>
<keyword evidence="1" id="KW-0853">WD repeat</keyword>
<dbReference type="EMBL" id="JAOAOG010000279">
    <property type="protein sequence ID" value="KAJ6233314.1"/>
    <property type="molecule type" value="Genomic_DNA"/>
</dbReference>
<evidence type="ECO:0000256" key="1">
    <source>
        <dbReference type="ARBA" id="ARBA00022574"/>
    </source>
</evidence>
<dbReference type="InterPro" id="IPR015943">
    <property type="entry name" value="WD40/YVTN_repeat-like_dom_sf"/>
</dbReference>
<dbReference type="SMART" id="SM00320">
    <property type="entry name" value="WD40"/>
    <property type="match status" value="2"/>
</dbReference>
<proteinExistence type="inferred from homology"/>
<evidence type="ECO:0000313" key="7">
    <source>
        <dbReference type="Proteomes" id="UP001150062"/>
    </source>
</evidence>
<reference evidence="5" key="1">
    <citation type="submission" date="2022-08" db="EMBL/GenBank/DDBJ databases">
        <title>Novel sulfate-reducing endosymbionts in the free-living metamonad Anaeramoeba.</title>
        <authorList>
            <person name="Jerlstrom-Hultqvist J."/>
            <person name="Cepicka I."/>
            <person name="Gallot-Lavallee L."/>
            <person name="Salas-Leiva D."/>
            <person name="Curtis B.A."/>
            <person name="Zahonova K."/>
            <person name="Pipaliya S."/>
            <person name="Dacks J."/>
            <person name="Roger A.J."/>
        </authorList>
    </citation>
    <scope>NUCLEOTIDE SEQUENCE</scope>
    <source>
        <strain evidence="5">Schooner1</strain>
    </source>
</reference>
<dbReference type="AlphaFoldDB" id="A0AAV7ZSN7"/>
<sequence>MIVNNYKPFNNAVNRQITFLNFNQDFTCLLLGLVDGFKIFSINPFSKRSESLETSLEIGAMLFSTSLFVYTSNEKEITKEFNTENEEFQFQNQNQNQNQDHYKLLIKNLLSNQLIHQLKFPTKILGTKQNQKRLVVALESQIHIYDLTNLERLGICKIKSGSGVLALSSGNNCYLAYPPSSDSGRVTLFDALNMRMIHSIKCHNSRITKIEFSRDEKLFATVSKKGTIIRIFQVRNPKNTLCELRRGSKARKIYHIAFSSNSEFLSVTSESGTIHIFKIKEKGSFLSVANRSFIEIKYRKSTPHLAYYDLDRGGVVVATSEGKLFFCEIDPNNIKKQYKFTNQESLMI</sequence>
<evidence type="ECO:0000256" key="2">
    <source>
        <dbReference type="ARBA" id="ARBA00022737"/>
    </source>
</evidence>
<protein>
    <submittedName>
        <fullName evidence="4 5">Autophagy-related 18a</fullName>
    </submittedName>
</protein>
<gene>
    <name evidence="4" type="ORF">M0812_09333</name>
    <name evidence="5" type="ORF">M0813_04184</name>
</gene>
<dbReference type="InterPro" id="IPR036322">
    <property type="entry name" value="WD40_repeat_dom_sf"/>
</dbReference>
<evidence type="ECO:0000256" key="3">
    <source>
        <dbReference type="ARBA" id="ARBA00025740"/>
    </source>
</evidence>
<dbReference type="InterPro" id="IPR001680">
    <property type="entry name" value="WD40_rpt"/>
</dbReference>
<evidence type="ECO:0000313" key="4">
    <source>
        <dbReference type="EMBL" id="KAJ3443490.1"/>
    </source>
</evidence>